<feature type="domain" description="NTF2" evidence="1">
    <location>
        <begin position="25"/>
        <end position="185"/>
    </location>
</feature>
<dbReference type="AlphaFoldDB" id="A0A0L6VP96"/>
<dbReference type="InterPro" id="IPR019488">
    <property type="entry name" value="Nucl_pore_RNA_shuttling_Mtr2"/>
</dbReference>
<dbReference type="STRING" id="27349.A0A0L6VP96"/>
<evidence type="ECO:0000313" key="3">
    <source>
        <dbReference type="Proteomes" id="UP000037035"/>
    </source>
</evidence>
<dbReference type="InterPro" id="IPR045875">
    <property type="entry name" value="NTF2"/>
</dbReference>
<evidence type="ECO:0000259" key="1">
    <source>
        <dbReference type="PROSITE" id="PS50177"/>
    </source>
</evidence>
<gene>
    <name evidence="2" type="ORF">VP01_1270g3</name>
</gene>
<proteinExistence type="predicted"/>
<evidence type="ECO:0000313" key="2">
    <source>
        <dbReference type="EMBL" id="KNZ62432.1"/>
    </source>
</evidence>
<dbReference type="InterPro" id="IPR032710">
    <property type="entry name" value="NTF2-like_dom_sf"/>
</dbReference>
<dbReference type="Gene3D" id="3.10.450.50">
    <property type="match status" value="1"/>
</dbReference>
<dbReference type="EMBL" id="LAVV01003010">
    <property type="protein sequence ID" value="KNZ62432.1"/>
    <property type="molecule type" value="Genomic_DNA"/>
</dbReference>
<dbReference type="PROSITE" id="PS50177">
    <property type="entry name" value="NTF2_DOMAIN"/>
    <property type="match status" value="1"/>
</dbReference>
<comment type="caution">
    <text evidence="2">The sequence shown here is derived from an EMBL/GenBank/DDBJ whole genome shotgun (WGS) entry which is preliminary data.</text>
</comment>
<organism evidence="2 3">
    <name type="scientific">Puccinia sorghi</name>
    <dbReference type="NCBI Taxonomy" id="27349"/>
    <lineage>
        <taxon>Eukaryota</taxon>
        <taxon>Fungi</taxon>
        <taxon>Dikarya</taxon>
        <taxon>Basidiomycota</taxon>
        <taxon>Pucciniomycotina</taxon>
        <taxon>Pucciniomycetes</taxon>
        <taxon>Pucciniales</taxon>
        <taxon>Pucciniaceae</taxon>
        <taxon>Puccinia</taxon>
    </lineage>
</organism>
<dbReference type="Pfam" id="PF10429">
    <property type="entry name" value="Mtr2"/>
    <property type="match status" value="1"/>
</dbReference>
<reference evidence="2 3" key="1">
    <citation type="submission" date="2015-08" db="EMBL/GenBank/DDBJ databases">
        <title>Next Generation Sequencing and Analysis of the Genome of Puccinia sorghi L Schw, the Causal Agent of Maize Common Rust.</title>
        <authorList>
            <person name="Rochi L."/>
            <person name="Burguener G."/>
            <person name="Darino M."/>
            <person name="Turjanski A."/>
            <person name="Kreff E."/>
            <person name="Dieguez M.J."/>
            <person name="Sacco F."/>
        </authorList>
    </citation>
    <scope>NUCLEOTIDE SEQUENCE [LARGE SCALE GENOMIC DNA]</scope>
    <source>
        <strain evidence="2 3">RO10H11247</strain>
    </source>
</reference>
<dbReference type="PANTHER" id="PTHR12612">
    <property type="entry name" value="NUCLEAR TRANSPORT FACTOR 2"/>
    <property type="match status" value="1"/>
</dbReference>
<dbReference type="VEuPathDB" id="FungiDB:VP01_1270g3"/>
<sequence>MNHAGHQKGGAVPSGRLIEIRANKSAELFVDAYYSVYDSSTRSTKLPEFYRPDARIVWNGNAIAGLPAFSSTLLSQLSYSKHEVQSFDAHVIPGSIITPGELPTISISISGQVIFSAQPFPSNFRMPDPKDISPNQNPADAQQALDGLPRVFSQTLILAPSPSATDSNQPVSISNYAIVADCFRRDHMVDTKKPKP</sequence>
<dbReference type="SUPFAM" id="SSF54427">
    <property type="entry name" value="NTF2-like"/>
    <property type="match status" value="1"/>
</dbReference>
<accession>A0A0L6VP96</accession>
<dbReference type="InterPro" id="IPR018222">
    <property type="entry name" value="Nuclear_transport_factor_2_euk"/>
</dbReference>
<keyword evidence="3" id="KW-1185">Reference proteome</keyword>
<name>A0A0L6VP96_9BASI</name>
<protein>
    <recommendedName>
        <fullName evidence="1">NTF2 domain-containing protein</fullName>
    </recommendedName>
</protein>
<dbReference type="GO" id="GO:0006913">
    <property type="term" value="P:nucleocytoplasmic transport"/>
    <property type="evidence" value="ECO:0007669"/>
    <property type="project" value="InterPro"/>
</dbReference>
<dbReference type="OrthoDB" id="25408at2759"/>
<dbReference type="Proteomes" id="UP000037035">
    <property type="component" value="Unassembled WGS sequence"/>
</dbReference>